<dbReference type="InterPro" id="IPR036737">
    <property type="entry name" value="OmpA-like_sf"/>
</dbReference>
<dbReference type="Gene3D" id="3.30.1330.60">
    <property type="entry name" value="OmpA-like domain"/>
    <property type="match status" value="1"/>
</dbReference>
<protein>
    <submittedName>
        <fullName evidence="6">OmpA family protein</fullName>
    </submittedName>
</protein>
<evidence type="ECO:0000313" key="7">
    <source>
        <dbReference type="Proteomes" id="UP001597469"/>
    </source>
</evidence>
<evidence type="ECO:0000259" key="5">
    <source>
        <dbReference type="PROSITE" id="PS51123"/>
    </source>
</evidence>
<dbReference type="CDD" id="cd07185">
    <property type="entry name" value="OmpA_C-like"/>
    <property type="match status" value="1"/>
</dbReference>
<dbReference type="EMBL" id="JBHULN010000002">
    <property type="protein sequence ID" value="MFD2570173.1"/>
    <property type="molecule type" value="Genomic_DNA"/>
</dbReference>
<accession>A0ABW5LZE4</accession>
<dbReference type="SUPFAM" id="SSF103088">
    <property type="entry name" value="OmpA-like"/>
    <property type="match status" value="1"/>
</dbReference>
<dbReference type="PROSITE" id="PS51123">
    <property type="entry name" value="OMPA_2"/>
    <property type="match status" value="1"/>
</dbReference>
<evidence type="ECO:0000256" key="1">
    <source>
        <dbReference type="ARBA" id="ARBA00004442"/>
    </source>
</evidence>
<evidence type="ECO:0000256" key="2">
    <source>
        <dbReference type="ARBA" id="ARBA00023136"/>
    </source>
</evidence>
<evidence type="ECO:0000256" key="3">
    <source>
        <dbReference type="ARBA" id="ARBA00023237"/>
    </source>
</evidence>
<keyword evidence="3" id="KW-0998">Cell outer membrane</keyword>
<evidence type="ECO:0000313" key="6">
    <source>
        <dbReference type="EMBL" id="MFD2570173.1"/>
    </source>
</evidence>
<dbReference type="Proteomes" id="UP001597469">
    <property type="component" value="Unassembled WGS sequence"/>
</dbReference>
<gene>
    <name evidence="6" type="ORF">ACFSUS_05975</name>
</gene>
<dbReference type="Gene3D" id="2.60.40.1120">
    <property type="entry name" value="Carboxypeptidase-like, regulatory domain"/>
    <property type="match status" value="1"/>
</dbReference>
<feature type="domain" description="OmpA-like" evidence="5">
    <location>
        <begin position="332"/>
        <end position="449"/>
    </location>
</feature>
<dbReference type="InterPro" id="IPR006665">
    <property type="entry name" value="OmpA-like"/>
</dbReference>
<dbReference type="PRINTS" id="PR01021">
    <property type="entry name" value="OMPADOMAIN"/>
</dbReference>
<comment type="subcellular location">
    <subcellularLocation>
        <location evidence="1">Cell outer membrane</location>
    </subcellularLocation>
</comment>
<sequence length="449" mass="49735">MNLTWLLTTWLSAAPLLVQGQQPDSLAIYLQGQLVDYKTHQPLDSARFFARTASRRQKVGTSDSTGMFTAALPFGTTAIRIERAGYRPQTIPVELVARRYNAPVTLVIPLIPTDKQTLNTPYLQTEQTSYVLLDSASNQSSRDSNHVQHNTFLVTDAIQGKPLSATVCFQYTQTGDKRCLGTNAQGWLQRDFDQKDIVALEVRSDGYQSYNGNLIVEQLNGQSLQHEIRLQRELTLFSVNAPEATHCELRTKEKTVSLLVVPGYAHQYVSYDLVPGSYELAVSYGDKVTRRSVRLNKGLNFMSVNQPSVNLVPAPAPVLRPEAAAVEVTAKPALSLPDTIPMIYFEQGSYQLRPDSQDVLTQVARYLKANPAYTLQITGHTDNVGNPQINQTLSQYRALATAKFLTDRGVPDSRLTKNGIGSNQPIAPNDTETNKALNRRVSLKLISAQ</sequence>
<dbReference type="SUPFAM" id="SSF49464">
    <property type="entry name" value="Carboxypeptidase regulatory domain-like"/>
    <property type="match status" value="1"/>
</dbReference>
<keyword evidence="2 4" id="KW-0472">Membrane</keyword>
<dbReference type="InterPro" id="IPR006664">
    <property type="entry name" value="OMP_bac"/>
</dbReference>
<keyword evidence="7" id="KW-1185">Reference proteome</keyword>
<name>A0ABW5LZE4_9BACT</name>
<dbReference type="PANTHER" id="PTHR30329">
    <property type="entry name" value="STATOR ELEMENT OF FLAGELLAR MOTOR COMPLEX"/>
    <property type="match status" value="1"/>
</dbReference>
<organism evidence="6 7">
    <name type="scientific">Spirosoma soli</name>
    <dbReference type="NCBI Taxonomy" id="1770529"/>
    <lineage>
        <taxon>Bacteria</taxon>
        <taxon>Pseudomonadati</taxon>
        <taxon>Bacteroidota</taxon>
        <taxon>Cytophagia</taxon>
        <taxon>Cytophagales</taxon>
        <taxon>Cytophagaceae</taxon>
        <taxon>Spirosoma</taxon>
    </lineage>
</organism>
<proteinExistence type="predicted"/>
<evidence type="ECO:0000256" key="4">
    <source>
        <dbReference type="PROSITE-ProRule" id="PRU00473"/>
    </source>
</evidence>
<dbReference type="InterPro" id="IPR008969">
    <property type="entry name" value="CarboxyPept-like_regulatory"/>
</dbReference>
<dbReference type="PANTHER" id="PTHR30329:SF21">
    <property type="entry name" value="LIPOPROTEIN YIAD-RELATED"/>
    <property type="match status" value="1"/>
</dbReference>
<comment type="caution">
    <text evidence="6">The sequence shown here is derived from an EMBL/GenBank/DDBJ whole genome shotgun (WGS) entry which is preliminary data.</text>
</comment>
<dbReference type="Pfam" id="PF00691">
    <property type="entry name" value="OmpA"/>
    <property type="match status" value="1"/>
</dbReference>
<reference evidence="7" key="1">
    <citation type="journal article" date="2019" name="Int. J. Syst. Evol. Microbiol.">
        <title>The Global Catalogue of Microorganisms (GCM) 10K type strain sequencing project: providing services to taxonomists for standard genome sequencing and annotation.</title>
        <authorList>
            <consortium name="The Broad Institute Genomics Platform"/>
            <consortium name="The Broad Institute Genome Sequencing Center for Infectious Disease"/>
            <person name="Wu L."/>
            <person name="Ma J."/>
        </authorList>
    </citation>
    <scope>NUCLEOTIDE SEQUENCE [LARGE SCALE GENOMIC DNA]</scope>
    <source>
        <strain evidence="7">KCTC 42805</strain>
    </source>
</reference>
<dbReference type="InterPro" id="IPR050330">
    <property type="entry name" value="Bact_OuterMem_StrucFunc"/>
</dbReference>
<dbReference type="RefSeq" id="WP_381520451.1">
    <property type="nucleotide sequence ID" value="NZ_JBHULN010000002.1"/>
</dbReference>